<evidence type="ECO:0000313" key="3">
    <source>
        <dbReference type="EMBL" id="KAF2788121.1"/>
    </source>
</evidence>
<feature type="compositionally biased region" description="Polar residues" evidence="2">
    <location>
        <begin position="698"/>
        <end position="712"/>
    </location>
</feature>
<feature type="compositionally biased region" description="Basic and acidic residues" evidence="2">
    <location>
        <begin position="530"/>
        <end position="549"/>
    </location>
</feature>
<dbReference type="OrthoDB" id="4489171at2759"/>
<dbReference type="EMBL" id="MU002245">
    <property type="protein sequence ID" value="KAF2788121.1"/>
    <property type="molecule type" value="Genomic_DNA"/>
</dbReference>
<proteinExistence type="predicted"/>
<protein>
    <recommendedName>
        <fullName evidence="5">Ubiquitin interaction motif protein</fullName>
    </recommendedName>
</protein>
<dbReference type="PANTHER" id="PTHR39597">
    <property type="entry name" value="UBA DOMAIN-CONTAINING PROTEIN RUP1"/>
    <property type="match status" value="1"/>
</dbReference>
<feature type="region of interest" description="Disordered" evidence="2">
    <location>
        <begin position="772"/>
        <end position="796"/>
    </location>
</feature>
<organism evidence="3 4">
    <name type="scientific">Melanomma pulvis-pyrius CBS 109.77</name>
    <dbReference type="NCBI Taxonomy" id="1314802"/>
    <lineage>
        <taxon>Eukaryota</taxon>
        <taxon>Fungi</taxon>
        <taxon>Dikarya</taxon>
        <taxon>Ascomycota</taxon>
        <taxon>Pezizomycotina</taxon>
        <taxon>Dothideomycetes</taxon>
        <taxon>Pleosporomycetidae</taxon>
        <taxon>Pleosporales</taxon>
        <taxon>Melanommataceae</taxon>
        <taxon>Melanomma</taxon>
    </lineage>
</organism>
<feature type="region of interest" description="Disordered" evidence="2">
    <location>
        <begin position="520"/>
        <end position="555"/>
    </location>
</feature>
<reference evidence="3" key="1">
    <citation type="journal article" date="2020" name="Stud. Mycol.">
        <title>101 Dothideomycetes genomes: a test case for predicting lifestyles and emergence of pathogens.</title>
        <authorList>
            <person name="Haridas S."/>
            <person name="Albert R."/>
            <person name="Binder M."/>
            <person name="Bloem J."/>
            <person name="Labutti K."/>
            <person name="Salamov A."/>
            <person name="Andreopoulos B."/>
            <person name="Baker S."/>
            <person name="Barry K."/>
            <person name="Bills G."/>
            <person name="Bluhm B."/>
            <person name="Cannon C."/>
            <person name="Castanera R."/>
            <person name="Culley D."/>
            <person name="Daum C."/>
            <person name="Ezra D."/>
            <person name="Gonzalez J."/>
            <person name="Henrissat B."/>
            <person name="Kuo A."/>
            <person name="Liang C."/>
            <person name="Lipzen A."/>
            <person name="Lutzoni F."/>
            <person name="Magnuson J."/>
            <person name="Mondo S."/>
            <person name="Nolan M."/>
            <person name="Ohm R."/>
            <person name="Pangilinan J."/>
            <person name="Park H.-J."/>
            <person name="Ramirez L."/>
            <person name="Alfaro M."/>
            <person name="Sun H."/>
            <person name="Tritt A."/>
            <person name="Yoshinaga Y."/>
            <person name="Zwiers L.-H."/>
            <person name="Turgeon B."/>
            <person name="Goodwin S."/>
            <person name="Spatafora J."/>
            <person name="Crous P."/>
            <person name="Grigoriev I."/>
        </authorList>
    </citation>
    <scope>NUCLEOTIDE SEQUENCE</scope>
    <source>
        <strain evidence="3">CBS 109.77</strain>
    </source>
</reference>
<feature type="coiled-coil region" evidence="1">
    <location>
        <begin position="406"/>
        <end position="440"/>
    </location>
</feature>
<dbReference type="CDD" id="cd14273">
    <property type="entry name" value="UBA_TAP-C_like"/>
    <property type="match status" value="1"/>
</dbReference>
<dbReference type="Pfam" id="PF14555">
    <property type="entry name" value="UBA_4"/>
    <property type="match status" value="1"/>
</dbReference>
<evidence type="ECO:0008006" key="5">
    <source>
        <dbReference type="Google" id="ProtNLM"/>
    </source>
</evidence>
<feature type="region of interest" description="Disordered" evidence="2">
    <location>
        <begin position="695"/>
        <end position="715"/>
    </location>
</feature>
<dbReference type="InterPro" id="IPR055335">
    <property type="entry name" value="Ucp6/RUP1"/>
</dbReference>
<evidence type="ECO:0000256" key="1">
    <source>
        <dbReference type="SAM" id="Coils"/>
    </source>
</evidence>
<evidence type="ECO:0000313" key="4">
    <source>
        <dbReference type="Proteomes" id="UP000799757"/>
    </source>
</evidence>
<evidence type="ECO:0000256" key="2">
    <source>
        <dbReference type="SAM" id="MobiDB-lite"/>
    </source>
</evidence>
<gene>
    <name evidence="3" type="ORF">K505DRAFT_329170</name>
</gene>
<feature type="compositionally biased region" description="Basic and acidic residues" evidence="2">
    <location>
        <begin position="776"/>
        <end position="796"/>
    </location>
</feature>
<dbReference type="AlphaFoldDB" id="A0A6A6WW39"/>
<dbReference type="GO" id="GO:0016579">
    <property type="term" value="P:protein deubiquitination"/>
    <property type="evidence" value="ECO:0007669"/>
    <property type="project" value="TreeGrafter"/>
</dbReference>
<dbReference type="PANTHER" id="PTHR39597:SF1">
    <property type="entry name" value="UBA DOMAIN-CONTAINING PROTEIN RUP1"/>
    <property type="match status" value="1"/>
</dbReference>
<feature type="region of interest" description="Disordered" evidence="2">
    <location>
        <begin position="68"/>
        <end position="119"/>
    </location>
</feature>
<accession>A0A6A6WW39</accession>
<keyword evidence="4" id="KW-1185">Reference proteome</keyword>
<dbReference type="GO" id="GO:0005829">
    <property type="term" value="C:cytosol"/>
    <property type="evidence" value="ECO:0007669"/>
    <property type="project" value="TreeGrafter"/>
</dbReference>
<keyword evidence="1" id="KW-0175">Coiled coil</keyword>
<sequence>MGSQDNDVSMLMEFTEQQLSRDQAERFLQISNYNLEAAANKFFEQGLRALETPDTTWDGSAFGAGAYQGYGQQNDSGNPTFNIEYAPGVDNYPHSGRQSGAPSRPPSRTSQRSGASSMHMNDAPLQSIENQESGLIGNLGPAFGPATRDVYESSKWALVPHTTSAELFLDAAPSARKREENGPAIIKPMPNDSYLPALLTILHSIPLFRNALLTPQISCQSYWVGEEWWKGSVAAPVRIIDSSTSSETVHELDLIHETQRLMAFLDTSDRAYASLGYLLQLDAWKQSQPLLEDLDDELLKYLINWSSAYQSHTSQAQLNGVLRSMVNAGGQNQESFVLDGSVIHYDPTAELTLYDVLDDTLLSNSSGKAHIVDISNVLILRLNASKLDATSLDCKIPATFYADRYLEENKAIIDDMLLEVKQYKDQLKEIDDKAQKLKYHIPTQSPKSERMDTLKLLQTSMKAFEPKEGDLIEDPRNSTIISQLQSVYGSIERKIKILDDEKSKVQKTLDNISTRFRAPIDDVTNSNNDTMKEKGVKEGDMTEKEDATEPKQPFPHPLTHSYKLCGVSTRPSVFYLLHPGIKDEAKNWWRIEYSTATSEAYIFREQMSLAQVVEKASSEHRSALLIYANDAAASVPPIPLATPLKDFVKQDNRAFMEELSANFGGFDSNDGMAAIGGWDRHQETYSSWEEMSARQFHEQNSGQSSTTLTPNTDMEDEGVGMEMQEVNGGTAWAGAVSNASSDTVGREAMDIVDSQPPGTVNLRDVEMSDVDLADGEGSRDGKARIQHIEKVERKGG</sequence>
<dbReference type="GO" id="GO:0005634">
    <property type="term" value="C:nucleus"/>
    <property type="evidence" value="ECO:0007669"/>
    <property type="project" value="TreeGrafter"/>
</dbReference>
<dbReference type="Proteomes" id="UP000799757">
    <property type="component" value="Unassembled WGS sequence"/>
</dbReference>
<dbReference type="Gene3D" id="1.10.8.10">
    <property type="entry name" value="DNA helicase RuvA subunit, C-terminal domain"/>
    <property type="match status" value="1"/>
</dbReference>
<name>A0A6A6WW39_9PLEO</name>